<reference evidence="4" key="1">
    <citation type="submission" date="2018-05" db="EMBL/GenBank/DDBJ databases">
        <authorList>
            <person name="Lanie J.A."/>
            <person name="Ng W.-L."/>
            <person name="Kazmierczak K.M."/>
            <person name="Andrzejewski T.M."/>
            <person name="Davidsen T.M."/>
            <person name="Wayne K.J."/>
            <person name="Tettelin H."/>
            <person name="Glass J.I."/>
            <person name="Rusch D."/>
            <person name="Podicherti R."/>
            <person name="Tsui H.-C.T."/>
            <person name="Winkler M.E."/>
        </authorList>
    </citation>
    <scope>NUCLEOTIDE SEQUENCE</scope>
</reference>
<comment type="subcellular location">
    <subcellularLocation>
        <location evidence="1">Cytoplasm</location>
    </subcellularLocation>
</comment>
<organism evidence="4">
    <name type="scientific">marine metagenome</name>
    <dbReference type="NCBI Taxonomy" id="408172"/>
    <lineage>
        <taxon>unclassified sequences</taxon>
        <taxon>metagenomes</taxon>
        <taxon>ecological metagenomes</taxon>
    </lineage>
</organism>
<protein>
    <recommendedName>
        <fullName evidence="3">Class II Histidinyl-tRNA synthetase (HisRS)-like catalytic core domain-containing protein</fullName>
    </recommendedName>
</protein>
<feature type="non-terminal residue" evidence="4">
    <location>
        <position position="371"/>
    </location>
</feature>
<evidence type="ECO:0000256" key="2">
    <source>
        <dbReference type="ARBA" id="ARBA00022490"/>
    </source>
</evidence>
<dbReference type="InterPro" id="IPR004516">
    <property type="entry name" value="HisRS/HisZ"/>
</dbReference>
<dbReference type="Gene3D" id="3.30.930.10">
    <property type="entry name" value="Bira Bifunctional Protein, Domain 2"/>
    <property type="match status" value="1"/>
</dbReference>
<dbReference type="CDD" id="cd00773">
    <property type="entry name" value="HisRS-like_core"/>
    <property type="match status" value="1"/>
</dbReference>
<name>A0A382GLW5_9ZZZZ</name>
<dbReference type="GO" id="GO:0005737">
    <property type="term" value="C:cytoplasm"/>
    <property type="evidence" value="ECO:0007669"/>
    <property type="project" value="UniProtKB-SubCell"/>
</dbReference>
<dbReference type="AlphaFoldDB" id="A0A382GLW5"/>
<dbReference type="NCBIfam" id="NF008935">
    <property type="entry name" value="PRK12292.1-1"/>
    <property type="match status" value="1"/>
</dbReference>
<accession>A0A382GLW5</accession>
<feature type="domain" description="Class II Histidinyl-tRNA synthetase (HisRS)-like catalytic core" evidence="3">
    <location>
        <begin position="12"/>
        <end position="323"/>
    </location>
</feature>
<dbReference type="PANTHER" id="PTHR43707">
    <property type="entry name" value="HISTIDYL-TRNA SYNTHETASE"/>
    <property type="match status" value="1"/>
</dbReference>
<evidence type="ECO:0000256" key="1">
    <source>
        <dbReference type="ARBA" id="ARBA00004496"/>
    </source>
</evidence>
<dbReference type="InterPro" id="IPR004517">
    <property type="entry name" value="HisZ"/>
</dbReference>
<gene>
    <name evidence="4" type="ORF">METZ01_LOCUS228974</name>
</gene>
<evidence type="ECO:0000313" key="4">
    <source>
        <dbReference type="EMBL" id="SVB76120.1"/>
    </source>
</evidence>
<sequence>MSIVDRWLLPDGVEDVLPPQAAHMEEVRRRLLDLFSTWGYDYVIPPIIEYLESLLTGTGHDLDLKTLKVTDLLSGRTMGLRADITPQVARIDAHSLNHPGVVRLCYAGTVVHSQTDGLLESRTPLSVGAELFGDSSNRADVEIVSLMIESLRSLGLEDIQVDLGDVAIYRHLVESLGLNPDQQEQMFAAVQMKSTREIATLSETLRLSSDKTALLCTLPGLMGELSLLDQATRTFEAYPRIITCLDNLQRIAESIMARYDDIDVYLDLSELRGYAYHTGIVFAAYVKGIRPIVAKGGRYDHIGEVFGREGRDATGFSINVRNIAGQSSISYETRPTVVVASENEAGLWQEIIRLREEGYTVVESGETADYN</sequence>
<dbReference type="GO" id="GO:0000105">
    <property type="term" value="P:L-histidine biosynthetic process"/>
    <property type="evidence" value="ECO:0007669"/>
    <property type="project" value="InterPro"/>
</dbReference>
<dbReference type="PANTHER" id="PTHR43707:SF1">
    <property type="entry name" value="HISTIDINE--TRNA LIGASE, MITOCHONDRIAL-RELATED"/>
    <property type="match status" value="1"/>
</dbReference>
<dbReference type="Pfam" id="PF13393">
    <property type="entry name" value="tRNA-synt_His"/>
    <property type="match status" value="1"/>
</dbReference>
<proteinExistence type="inferred from homology"/>
<dbReference type="GO" id="GO:0004821">
    <property type="term" value="F:histidine-tRNA ligase activity"/>
    <property type="evidence" value="ECO:0007669"/>
    <property type="project" value="TreeGrafter"/>
</dbReference>
<dbReference type="InterPro" id="IPR041715">
    <property type="entry name" value="HisRS-like_core"/>
</dbReference>
<dbReference type="InterPro" id="IPR045864">
    <property type="entry name" value="aa-tRNA-synth_II/BPL/LPL"/>
</dbReference>
<dbReference type="NCBIfam" id="NF009086">
    <property type="entry name" value="PRK12421.1"/>
    <property type="match status" value="1"/>
</dbReference>
<dbReference type="SUPFAM" id="SSF55681">
    <property type="entry name" value="Class II aaRS and biotin synthetases"/>
    <property type="match status" value="1"/>
</dbReference>
<dbReference type="HAMAP" id="MF_00125">
    <property type="entry name" value="HisZ"/>
    <property type="match status" value="1"/>
</dbReference>
<keyword evidence="2" id="KW-0963">Cytoplasm</keyword>
<evidence type="ECO:0000259" key="3">
    <source>
        <dbReference type="Pfam" id="PF13393"/>
    </source>
</evidence>
<dbReference type="EMBL" id="UINC01056281">
    <property type="protein sequence ID" value="SVB76120.1"/>
    <property type="molecule type" value="Genomic_DNA"/>
</dbReference>
<dbReference type="PIRSF" id="PIRSF001549">
    <property type="entry name" value="His-tRNA_synth"/>
    <property type="match status" value="1"/>
</dbReference>
<dbReference type="GO" id="GO:0006427">
    <property type="term" value="P:histidyl-tRNA aminoacylation"/>
    <property type="evidence" value="ECO:0007669"/>
    <property type="project" value="TreeGrafter"/>
</dbReference>
<dbReference type="NCBIfam" id="TIGR00443">
    <property type="entry name" value="hisZ_biosyn_reg"/>
    <property type="match status" value="1"/>
</dbReference>